<evidence type="ECO:0000313" key="1">
    <source>
        <dbReference type="EMBL" id="KRT60083.1"/>
    </source>
</evidence>
<proteinExistence type="predicted"/>
<organism evidence="1 2">
    <name type="scientific">endosymbiont of Ridgeia piscesae</name>
    <dbReference type="NCBI Taxonomy" id="54398"/>
    <lineage>
        <taxon>Bacteria</taxon>
        <taxon>Pseudomonadati</taxon>
        <taxon>Pseudomonadota</taxon>
        <taxon>Gammaproteobacteria</taxon>
        <taxon>sulfur-oxidizing symbionts</taxon>
    </lineage>
</organism>
<gene>
    <name evidence="1" type="ORF">Ga0076813_16631</name>
</gene>
<dbReference type="Proteomes" id="UP000051276">
    <property type="component" value="Unassembled WGS sequence"/>
</dbReference>
<sequence>ERYEEVSLFNGQAKDYAYDIIEETTEIPENLRYYIDYDAIARDMKINGEIIEIDHDLIVTNAYDF</sequence>
<dbReference type="AlphaFoldDB" id="A0A0T5ZBC0"/>
<dbReference type="InterPro" id="IPR041893">
    <property type="entry name" value="ArdA_dom3"/>
</dbReference>
<dbReference type="EMBL" id="LMXI01000031">
    <property type="protein sequence ID" value="KRT60083.1"/>
    <property type="molecule type" value="Genomic_DNA"/>
</dbReference>
<comment type="caution">
    <text evidence="1">The sequence shown here is derived from an EMBL/GenBank/DDBJ whole genome shotgun (WGS) entry which is preliminary data.</text>
</comment>
<evidence type="ECO:0000313" key="2">
    <source>
        <dbReference type="Proteomes" id="UP000051276"/>
    </source>
</evidence>
<dbReference type="Pfam" id="PF07275">
    <property type="entry name" value="ArdA"/>
    <property type="match status" value="1"/>
</dbReference>
<name>A0A0T5ZBC0_9GAMM</name>
<reference evidence="1 2" key="1">
    <citation type="submission" date="2015-11" db="EMBL/GenBank/DDBJ databases">
        <title>The genome of Candidatus Endoriftia persephone in Ridgeia piscesae and population structure of the North Eastern Pacific vestimentiferan symbionts.</title>
        <authorList>
            <person name="Perez M."/>
            <person name="Juniper K.S."/>
        </authorList>
    </citation>
    <scope>NUCLEOTIDE SEQUENCE [LARGE SCALE GENOMIC DNA]</scope>
    <source>
        <strain evidence="1">Ind10</strain>
    </source>
</reference>
<dbReference type="InterPro" id="IPR009899">
    <property type="entry name" value="ArdA"/>
</dbReference>
<dbReference type="RefSeq" id="WP_199399733.1">
    <property type="nucleotide sequence ID" value="NZ_KQ556989.1"/>
</dbReference>
<protein>
    <submittedName>
        <fullName evidence="1">Antirestriction protein (ArdA)</fullName>
    </submittedName>
</protein>
<accession>A0A0T5ZBC0</accession>
<dbReference type="Gene3D" id="1.10.10.1190">
    <property type="entry name" value="Antirestriction protein ArdA, domain 3"/>
    <property type="match status" value="1"/>
</dbReference>
<feature type="non-terminal residue" evidence="1">
    <location>
        <position position="1"/>
    </location>
</feature>